<gene>
    <name evidence="1" type="ORF">TSIB3V08_LOCUS2103</name>
</gene>
<sequence>MASSRNDFVCVLIEQCLVELWAVAARHNLFVAAAHTICGTLLYEMVDKFRFNSLPVADPFLEKVNISDLEVKGEIALVLPAFCAALNGQGAVPALP</sequence>
<proteinExistence type="predicted"/>
<evidence type="ECO:0000313" key="1">
    <source>
        <dbReference type="EMBL" id="CAD7257856.1"/>
    </source>
</evidence>
<name>A0A7R9ANV5_TIMSH</name>
<dbReference type="EMBL" id="OC000611">
    <property type="protein sequence ID" value="CAD7257856.1"/>
    <property type="molecule type" value="Genomic_DNA"/>
</dbReference>
<reference evidence="1" key="1">
    <citation type="submission" date="2020-11" db="EMBL/GenBank/DDBJ databases">
        <authorList>
            <person name="Tran Van P."/>
        </authorList>
    </citation>
    <scope>NUCLEOTIDE SEQUENCE</scope>
</reference>
<dbReference type="AlphaFoldDB" id="A0A7R9ANV5"/>
<protein>
    <submittedName>
        <fullName evidence="1">Uncharacterized protein</fullName>
    </submittedName>
</protein>
<organism evidence="1">
    <name type="scientific">Timema shepardi</name>
    <name type="common">Walking stick</name>
    <dbReference type="NCBI Taxonomy" id="629360"/>
    <lineage>
        <taxon>Eukaryota</taxon>
        <taxon>Metazoa</taxon>
        <taxon>Ecdysozoa</taxon>
        <taxon>Arthropoda</taxon>
        <taxon>Hexapoda</taxon>
        <taxon>Insecta</taxon>
        <taxon>Pterygota</taxon>
        <taxon>Neoptera</taxon>
        <taxon>Polyneoptera</taxon>
        <taxon>Phasmatodea</taxon>
        <taxon>Timematodea</taxon>
        <taxon>Timematoidea</taxon>
        <taxon>Timematidae</taxon>
        <taxon>Timema</taxon>
    </lineage>
</organism>
<accession>A0A7R9ANV5</accession>